<dbReference type="EMBL" id="MTYJ01000065">
    <property type="protein sequence ID" value="OQV17192.1"/>
    <property type="molecule type" value="Genomic_DNA"/>
</dbReference>
<evidence type="ECO:0000313" key="3">
    <source>
        <dbReference type="EMBL" id="OQV17192.1"/>
    </source>
</evidence>
<name>A0A1W0WPS9_HYPEX</name>
<keyword evidence="1 2" id="KW-0175">Coiled coil</keyword>
<dbReference type="GO" id="GO:0035493">
    <property type="term" value="P:SNARE complex assembly"/>
    <property type="evidence" value="ECO:0007669"/>
    <property type="project" value="TreeGrafter"/>
</dbReference>
<dbReference type="PANTHER" id="PTHR15157:SF5">
    <property type="entry name" value="UV RADIATION RESISTANCE-ASSOCIATED GENE PROTEIN"/>
    <property type="match status" value="1"/>
</dbReference>
<feature type="coiled-coil region" evidence="2">
    <location>
        <begin position="340"/>
        <end position="367"/>
    </location>
</feature>
<gene>
    <name evidence="3" type="ORF">BV898_08770</name>
</gene>
<dbReference type="Proteomes" id="UP000192578">
    <property type="component" value="Unassembled WGS sequence"/>
</dbReference>
<comment type="caution">
    <text evidence="3">The sequence shown here is derived from an EMBL/GenBank/DDBJ whole genome shotgun (WGS) entry which is preliminary data.</text>
</comment>
<dbReference type="GO" id="GO:0000323">
    <property type="term" value="C:lytic vacuole"/>
    <property type="evidence" value="ECO:0007669"/>
    <property type="project" value="TreeGrafter"/>
</dbReference>
<evidence type="ECO:0000256" key="1">
    <source>
        <dbReference type="ARBA" id="ARBA00023054"/>
    </source>
</evidence>
<dbReference type="AlphaFoldDB" id="A0A1W0WPS9"/>
<dbReference type="GO" id="GO:0005768">
    <property type="term" value="C:endosome"/>
    <property type="evidence" value="ECO:0007669"/>
    <property type="project" value="TreeGrafter"/>
</dbReference>
<accession>A0A1W0WPS9</accession>
<dbReference type="OrthoDB" id="72772at2759"/>
<evidence type="ECO:0000256" key="2">
    <source>
        <dbReference type="SAM" id="Coils"/>
    </source>
</evidence>
<evidence type="ECO:0000313" key="4">
    <source>
        <dbReference type="Proteomes" id="UP000192578"/>
    </source>
</evidence>
<protein>
    <submittedName>
        <fullName evidence="3">UV radiation resistance associated protein</fullName>
    </submittedName>
</protein>
<dbReference type="PANTHER" id="PTHR15157">
    <property type="entry name" value="UV RADIATION RESISTANCE-ASSOCIATED GENE PROTEIN"/>
    <property type="match status" value="1"/>
</dbReference>
<sequence length="588" mass="66719">MTVYYNLIVGPRSHHYPEYPSSHSAHSSPHPPVGQNRKKIMNDVFWQFVKKVNAVSFLSTTKRCQMEDHSDGFLVQKRVRNIKGLAIRHLDVTSLNLHYPFQVGFTLASTGEDDMQHVYFTSDLFHNSANPTWEELDTEDSREMVDLNTYHCVLTLFSVNTAASTRGVDCLLRWVLDLRALVRVGDHLDSVDVDFKLNTVVFLLKCGVYICAEDVPQSFVKLSPAPPRTRRKAYSPTSLRQLIKLEKDLSQVQTRRRACRLAVDDGVSSWADRYAVLHQLEIVQQRLQNFRSAVADLRKSNLALDHSNTDLASRNQSITTFLHANQRELDQVRHEISNRLSEIRTNRMTLKARKEELRNRQRELISDIRTVYPIHRSPSGRAFITGIWLPPVDQHANCDDMTLSASLGYAVHLTILLSKILNIPMRYPLKFFCSLSSITDPISAKLLDKEREFPLSIKKSERTRFHYGVYFFNLDIAQLRFNSGMGTPDLKKTLENLQTLIEEKFLLPRPKAESLTLPSPAVEEPEGGFFPMAPPTNGVSDHTTAEENGTASLVAVQSVPDFRRTKTLHQSATTAVFIQSAAESSSGK</sequence>
<dbReference type="GO" id="GO:0000149">
    <property type="term" value="F:SNARE binding"/>
    <property type="evidence" value="ECO:0007669"/>
    <property type="project" value="TreeGrafter"/>
</dbReference>
<reference evidence="4" key="1">
    <citation type="submission" date="2017-01" db="EMBL/GenBank/DDBJ databases">
        <title>Comparative genomics of anhydrobiosis in the tardigrade Hypsibius dujardini.</title>
        <authorList>
            <person name="Yoshida Y."/>
            <person name="Koutsovoulos G."/>
            <person name="Laetsch D."/>
            <person name="Stevens L."/>
            <person name="Kumar S."/>
            <person name="Horikawa D."/>
            <person name="Ishino K."/>
            <person name="Komine S."/>
            <person name="Tomita M."/>
            <person name="Blaxter M."/>
            <person name="Arakawa K."/>
        </authorList>
    </citation>
    <scope>NUCLEOTIDE SEQUENCE [LARGE SCALE GENOMIC DNA]</scope>
    <source>
        <strain evidence="4">Z151</strain>
    </source>
</reference>
<keyword evidence="4" id="KW-1185">Reference proteome</keyword>
<proteinExistence type="predicted"/>
<organism evidence="3 4">
    <name type="scientific">Hypsibius exemplaris</name>
    <name type="common">Freshwater tardigrade</name>
    <dbReference type="NCBI Taxonomy" id="2072580"/>
    <lineage>
        <taxon>Eukaryota</taxon>
        <taxon>Metazoa</taxon>
        <taxon>Ecdysozoa</taxon>
        <taxon>Tardigrada</taxon>
        <taxon>Eutardigrada</taxon>
        <taxon>Parachela</taxon>
        <taxon>Hypsibioidea</taxon>
        <taxon>Hypsibiidae</taxon>
        <taxon>Hypsibius</taxon>
    </lineage>
</organism>